<proteinExistence type="predicted"/>
<organism evidence="1 2">
    <name type="scientific">Treponema lecithinolyticum ATCC 700332</name>
    <dbReference type="NCBI Taxonomy" id="1321815"/>
    <lineage>
        <taxon>Bacteria</taxon>
        <taxon>Pseudomonadati</taxon>
        <taxon>Spirochaetota</taxon>
        <taxon>Spirochaetia</taxon>
        <taxon>Spirochaetales</taxon>
        <taxon>Treponemataceae</taxon>
        <taxon>Treponema</taxon>
    </lineage>
</organism>
<evidence type="ECO:0000313" key="1">
    <source>
        <dbReference type="EMBL" id="ERJ91744.1"/>
    </source>
</evidence>
<sequence>MILPFIRYKDTAIFTDWLLLFLFLSINGNGYLKEAELPDESSSAWRLNIFT</sequence>
<protein>
    <submittedName>
        <fullName evidence="1">Uncharacterized protein</fullName>
    </submittedName>
</protein>
<name>A0ABN0NWL3_TRELE</name>
<comment type="caution">
    <text evidence="1">The sequence shown here is derived from an EMBL/GenBank/DDBJ whole genome shotgun (WGS) entry which is preliminary data.</text>
</comment>
<reference evidence="1 2" key="1">
    <citation type="submission" date="2013-08" db="EMBL/GenBank/DDBJ databases">
        <authorList>
            <person name="Weinstock G."/>
            <person name="Sodergren E."/>
            <person name="Wylie T."/>
            <person name="Fulton L."/>
            <person name="Fulton R."/>
            <person name="Fronick C."/>
            <person name="O'Laughlin M."/>
            <person name="Godfrey J."/>
            <person name="Miner T."/>
            <person name="Herter B."/>
            <person name="Appelbaum E."/>
            <person name="Cordes M."/>
            <person name="Lek S."/>
            <person name="Wollam A."/>
            <person name="Pepin K.H."/>
            <person name="Palsikar V.B."/>
            <person name="Mitreva M."/>
            <person name="Wilson R.K."/>
        </authorList>
    </citation>
    <scope>NUCLEOTIDE SEQUENCE [LARGE SCALE GENOMIC DNA]</scope>
    <source>
        <strain evidence="1 2">ATCC 700332</strain>
    </source>
</reference>
<keyword evidence="2" id="KW-1185">Reference proteome</keyword>
<dbReference type="EMBL" id="AWVH01000043">
    <property type="protein sequence ID" value="ERJ91744.1"/>
    <property type="molecule type" value="Genomic_DNA"/>
</dbReference>
<accession>A0ABN0NWL3</accession>
<gene>
    <name evidence="1" type="ORF">HMPREF9193_01968</name>
</gene>
<dbReference type="Proteomes" id="UP000016649">
    <property type="component" value="Unassembled WGS sequence"/>
</dbReference>
<evidence type="ECO:0000313" key="2">
    <source>
        <dbReference type="Proteomes" id="UP000016649"/>
    </source>
</evidence>